<reference evidence="2 3" key="1">
    <citation type="submission" date="2019-08" db="EMBL/GenBank/DDBJ databases">
        <title>Deep-cultivation of Planctomycetes and their phenomic and genomic characterization uncovers novel biology.</title>
        <authorList>
            <person name="Wiegand S."/>
            <person name="Jogler M."/>
            <person name="Boedeker C."/>
            <person name="Pinto D."/>
            <person name="Vollmers J."/>
            <person name="Rivas-Marin E."/>
            <person name="Kohn T."/>
            <person name="Peeters S.H."/>
            <person name="Heuer A."/>
            <person name="Rast P."/>
            <person name="Oberbeckmann S."/>
            <person name="Bunk B."/>
            <person name="Jeske O."/>
            <person name="Meyerdierks A."/>
            <person name="Storesund J.E."/>
            <person name="Kallscheuer N."/>
            <person name="Luecker S."/>
            <person name="Lage O.M."/>
            <person name="Pohl T."/>
            <person name="Merkel B.J."/>
            <person name="Hornburger P."/>
            <person name="Mueller R.-W."/>
            <person name="Bruemmer F."/>
            <person name="Labrenz M."/>
            <person name="Spormann A.M."/>
            <person name="Op den Camp H."/>
            <person name="Overmann J."/>
            <person name="Amann R."/>
            <person name="Jetten M.S.M."/>
            <person name="Mascher T."/>
            <person name="Medema M.H."/>
            <person name="Devos D.P."/>
            <person name="Kaster A.-K."/>
            <person name="Ovreas L."/>
            <person name="Rohde M."/>
            <person name="Galperin M.Y."/>
            <person name="Jogler C."/>
        </authorList>
    </citation>
    <scope>NUCLEOTIDE SEQUENCE [LARGE SCALE GENOMIC DNA]</scope>
    <source>
        <strain evidence="2 3">FC18</strain>
    </source>
</reference>
<organism evidence="2 3">
    <name type="scientific">Mariniblastus fucicola</name>
    <dbReference type="NCBI Taxonomy" id="980251"/>
    <lineage>
        <taxon>Bacteria</taxon>
        <taxon>Pseudomonadati</taxon>
        <taxon>Planctomycetota</taxon>
        <taxon>Planctomycetia</taxon>
        <taxon>Pirellulales</taxon>
        <taxon>Pirellulaceae</taxon>
        <taxon>Mariniblastus</taxon>
    </lineage>
</organism>
<proteinExistence type="predicted"/>
<keyword evidence="1" id="KW-0472">Membrane</keyword>
<dbReference type="EMBL" id="CP042912">
    <property type="protein sequence ID" value="QEG22446.1"/>
    <property type="molecule type" value="Genomic_DNA"/>
</dbReference>
<dbReference type="AlphaFoldDB" id="A0A5B9PD10"/>
<protein>
    <submittedName>
        <fullName evidence="2">Uncharacterized protein</fullName>
    </submittedName>
</protein>
<dbReference type="KEGG" id="mff:MFFC18_23260"/>
<gene>
    <name evidence="2" type="ORF">MFFC18_23260</name>
</gene>
<keyword evidence="1" id="KW-0812">Transmembrane</keyword>
<keyword evidence="1" id="KW-1133">Transmembrane helix</keyword>
<dbReference type="STRING" id="980251.GCA_001642875_04869"/>
<name>A0A5B9PD10_9BACT</name>
<keyword evidence="3" id="KW-1185">Reference proteome</keyword>
<evidence type="ECO:0000313" key="3">
    <source>
        <dbReference type="Proteomes" id="UP000322214"/>
    </source>
</evidence>
<accession>A0A5B9PD10</accession>
<evidence type="ECO:0000313" key="2">
    <source>
        <dbReference type="EMBL" id="QEG22446.1"/>
    </source>
</evidence>
<sequence length="434" mass="48698">MFENMSSREKTLALVVGSLAPIFILFFAFLWFMDRYEGNEEEIDDLTAQVEAQETKKMRGMAASQRQGYYRKVSLPVGTSRARSIYKTWLDDLVLKESGMSYDGVRFKEGGEIAYEGEAVATRNAFTVKPRGTLQQLVAFLHGFYSADHLHRINKLTIKPVTKSNRGKDPILTGELQMEVEIETLSLVDGPVNIVEFPVWRRELPAADDYTRNILSRNIFGPANNLPSFEKPKRSDLEFTIAASEKDAEGKYETVQIEAADADADDLLAFELIEKSGDDSNVKVVLGDQPRTASYRKMRLRIPKQTKPVRIPVSMRVVDDGLPSKSDEINFTISFVAPEVKEVEKPKDPPKPIEFAEHTYVRGLMSGGDGRWVVMLFNQIKSESHKLAAGDTVDIDGLTWTVIEVSKNLVTFEVDGDEKTFESGRSLADPLKAL</sequence>
<feature type="transmembrane region" description="Helical" evidence="1">
    <location>
        <begin position="12"/>
        <end position="33"/>
    </location>
</feature>
<evidence type="ECO:0000256" key="1">
    <source>
        <dbReference type="SAM" id="Phobius"/>
    </source>
</evidence>
<dbReference type="Proteomes" id="UP000322214">
    <property type="component" value="Chromosome"/>
</dbReference>